<keyword evidence="5" id="KW-0479">Metal-binding</keyword>
<dbReference type="InterPro" id="IPR015793">
    <property type="entry name" value="Pyrv_Knase_brl"/>
</dbReference>
<keyword evidence="6" id="KW-0547">Nucleotide-binding</keyword>
<comment type="catalytic activity">
    <reaction evidence="13">
        <text>pyruvate + ATP = phosphoenolpyruvate + ADP + H(+)</text>
        <dbReference type="Rhea" id="RHEA:18157"/>
        <dbReference type="ChEBI" id="CHEBI:15361"/>
        <dbReference type="ChEBI" id="CHEBI:15378"/>
        <dbReference type="ChEBI" id="CHEBI:30616"/>
        <dbReference type="ChEBI" id="CHEBI:58702"/>
        <dbReference type="ChEBI" id="CHEBI:456216"/>
        <dbReference type="EC" id="2.7.1.40"/>
    </reaction>
</comment>
<evidence type="ECO:0000256" key="7">
    <source>
        <dbReference type="ARBA" id="ARBA00022777"/>
    </source>
</evidence>
<dbReference type="PANTHER" id="PTHR11817">
    <property type="entry name" value="PYRUVATE KINASE"/>
    <property type="match status" value="1"/>
</dbReference>
<sequence>MRLTKIVATVGPASNNEAVIRELITAGVNVVRLNFSHGTHEEHRKVYEIVRKIAEELNKQVAILQDLSGPKIRIGMLKDNRLVLRQGENLTLTNNQSDDGTDNRVFVNYDKLYDSVQSGTNIFLADGNFQLTVVDKKDNDVICKILTGGTLHSRKGVNLPQLSVPIPCLTPKDKEDLKFGLQLGVDIVALSFVQRAEDIQELRQLIQSSNSQVPIVAKIEKPAAIDNIDRIIDVTDGIMVARGDLAVELSMERVPILQKQIINKARNANVPVIVATQMLETMVENQFPTRAEVADVANAIFDGTDAVMLSAETAAGKHPAKVVKRMVSIIKEAEKNCYSLNKHQSAPRSDIQSAVSSAAVVMAEQVNAKIIVAPTASGMTPLLVAQQRLGLPILALSYNESIIGKLALTFAINVKKIPMPQNFEQLFDFAHEKVRDMGVANKGDYMIIIAGHPFGEGKNTNLVKAMMV</sequence>
<dbReference type="GO" id="GO:0016301">
    <property type="term" value="F:kinase activity"/>
    <property type="evidence" value="ECO:0007669"/>
    <property type="project" value="UniProtKB-KW"/>
</dbReference>
<keyword evidence="10 13" id="KW-0324">Glycolysis</keyword>
<dbReference type="GO" id="GO:0004743">
    <property type="term" value="F:pyruvate kinase activity"/>
    <property type="evidence" value="ECO:0007669"/>
    <property type="project" value="UniProtKB-UniRule"/>
</dbReference>
<gene>
    <name evidence="16" type="ORF">UABAM_05952</name>
</gene>
<dbReference type="SUPFAM" id="SSF50800">
    <property type="entry name" value="PK beta-barrel domain-like"/>
    <property type="match status" value="1"/>
</dbReference>
<dbReference type="PRINTS" id="PR01050">
    <property type="entry name" value="PYRUVTKNASE"/>
</dbReference>
<evidence type="ECO:0000256" key="8">
    <source>
        <dbReference type="ARBA" id="ARBA00022840"/>
    </source>
</evidence>
<evidence type="ECO:0000256" key="12">
    <source>
        <dbReference type="NCBIfam" id="TIGR01064"/>
    </source>
</evidence>
<dbReference type="FunFam" id="2.40.33.10:FF:000001">
    <property type="entry name" value="Pyruvate kinase"/>
    <property type="match status" value="1"/>
</dbReference>
<dbReference type="InterPro" id="IPR015813">
    <property type="entry name" value="Pyrv/PenolPyrv_kinase-like_dom"/>
</dbReference>
<dbReference type="Gene3D" id="3.20.20.60">
    <property type="entry name" value="Phosphoenolpyruvate-binding domains"/>
    <property type="match status" value="1"/>
</dbReference>
<keyword evidence="7 13" id="KW-0418">Kinase</keyword>
<dbReference type="InterPro" id="IPR001697">
    <property type="entry name" value="Pyr_Knase"/>
</dbReference>
<evidence type="ECO:0000256" key="6">
    <source>
        <dbReference type="ARBA" id="ARBA00022741"/>
    </source>
</evidence>
<dbReference type="InterPro" id="IPR011037">
    <property type="entry name" value="Pyrv_Knase-like_insert_dom_sf"/>
</dbReference>
<keyword evidence="17" id="KW-1185">Reference proteome</keyword>
<dbReference type="SUPFAM" id="SSF51621">
    <property type="entry name" value="Phosphoenolpyruvate/pyruvate domain"/>
    <property type="match status" value="1"/>
</dbReference>
<dbReference type="Gene3D" id="2.40.33.10">
    <property type="entry name" value="PK beta-barrel domain-like"/>
    <property type="match status" value="1"/>
</dbReference>
<dbReference type="Proteomes" id="UP000326354">
    <property type="component" value="Chromosome"/>
</dbReference>
<evidence type="ECO:0000256" key="5">
    <source>
        <dbReference type="ARBA" id="ARBA00022723"/>
    </source>
</evidence>
<evidence type="ECO:0000259" key="14">
    <source>
        <dbReference type="Pfam" id="PF00224"/>
    </source>
</evidence>
<evidence type="ECO:0000256" key="3">
    <source>
        <dbReference type="ARBA" id="ARBA00012142"/>
    </source>
</evidence>
<feature type="domain" description="Pyruvate kinase barrel" evidence="14">
    <location>
        <begin position="2"/>
        <end position="323"/>
    </location>
</feature>
<dbReference type="InterPro" id="IPR036918">
    <property type="entry name" value="Pyrv_Knase_C_sf"/>
</dbReference>
<dbReference type="InterPro" id="IPR015795">
    <property type="entry name" value="Pyrv_Knase_C"/>
</dbReference>
<dbReference type="InterPro" id="IPR015806">
    <property type="entry name" value="Pyrv_Knase_insert_dom_sf"/>
</dbReference>
<reference evidence="16 17" key="1">
    <citation type="submission" date="2019-08" db="EMBL/GenBank/DDBJ databases">
        <title>Complete genome sequence of Candidatus Uab amorphum.</title>
        <authorList>
            <person name="Shiratori T."/>
            <person name="Suzuki S."/>
            <person name="Kakizawa Y."/>
            <person name="Ishida K."/>
        </authorList>
    </citation>
    <scope>NUCLEOTIDE SEQUENCE [LARGE SCALE GENOMIC DNA]</scope>
    <source>
        <strain evidence="16 17">SRT547</strain>
    </source>
</reference>
<keyword evidence="8" id="KW-0067">ATP-binding</keyword>
<dbReference type="GO" id="GO:0030955">
    <property type="term" value="F:potassium ion binding"/>
    <property type="evidence" value="ECO:0007669"/>
    <property type="project" value="UniProtKB-UniRule"/>
</dbReference>
<dbReference type="NCBIfam" id="TIGR01064">
    <property type="entry name" value="pyruv_kin"/>
    <property type="match status" value="1"/>
</dbReference>
<accession>A0A5S9IUT8</accession>
<protein>
    <recommendedName>
        <fullName evidence="3 12">Pyruvate kinase</fullName>
        <ecNumber evidence="3 12">2.7.1.40</ecNumber>
    </recommendedName>
</protein>
<dbReference type="RefSeq" id="WP_151971557.1">
    <property type="nucleotide sequence ID" value="NZ_AP019860.1"/>
</dbReference>
<evidence type="ECO:0000256" key="4">
    <source>
        <dbReference type="ARBA" id="ARBA00022679"/>
    </source>
</evidence>
<dbReference type="Gene3D" id="3.40.1380.20">
    <property type="entry name" value="Pyruvate kinase, C-terminal domain"/>
    <property type="match status" value="1"/>
</dbReference>
<dbReference type="SUPFAM" id="SSF52935">
    <property type="entry name" value="PK C-terminal domain-like"/>
    <property type="match status" value="1"/>
</dbReference>
<dbReference type="Pfam" id="PF00224">
    <property type="entry name" value="PK"/>
    <property type="match status" value="1"/>
</dbReference>
<evidence type="ECO:0000256" key="1">
    <source>
        <dbReference type="ARBA" id="ARBA00004997"/>
    </source>
</evidence>
<dbReference type="EMBL" id="AP019860">
    <property type="protein sequence ID" value="BBM87540.1"/>
    <property type="molecule type" value="Genomic_DNA"/>
</dbReference>
<dbReference type="KEGG" id="uam:UABAM_05952"/>
<evidence type="ECO:0000256" key="11">
    <source>
        <dbReference type="ARBA" id="ARBA00023317"/>
    </source>
</evidence>
<proteinExistence type="inferred from homology"/>
<dbReference type="OrthoDB" id="9812123at2"/>
<evidence type="ECO:0000313" key="16">
    <source>
        <dbReference type="EMBL" id="BBM87540.1"/>
    </source>
</evidence>
<dbReference type="NCBIfam" id="NF004491">
    <property type="entry name" value="PRK05826.1"/>
    <property type="match status" value="1"/>
</dbReference>
<evidence type="ECO:0000313" key="17">
    <source>
        <dbReference type="Proteomes" id="UP000326354"/>
    </source>
</evidence>
<keyword evidence="4 13" id="KW-0808">Transferase</keyword>
<evidence type="ECO:0000256" key="13">
    <source>
        <dbReference type="RuleBase" id="RU000504"/>
    </source>
</evidence>
<feature type="domain" description="Pyruvate kinase C-terminal" evidence="15">
    <location>
        <begin position="354"/>
        <end position="464"/>
    </location>
</feature>
<dbReference type="UniPathway" id="UPA00109">
    <property type="reaction ID" value="UER00188"/>
</dbReference>
<comment type="similarity">
    <text evidence="2 13">Belongs to the pyruvate kinase family.</text>
</comment>
<evidence type="ECO:0000256" key="2">
    <source>
        <dbReference type="ARBA" id="ARBA00008663"/>
    </source>
</evidence>
<evidence type="ECO:0000256" key="9">
    <source>
        <dbReference type="ARBA" id="ARBA00022842"/>
    </source>
</evidence>
<evidence type="ECO:0000259" key="15">
    <source>
        <dbReference type="Pfam" id="PF02887"/>
    </source>
</evidence>
<name>A0A5S9IUT8_UABAM</name>
<dbReference type="InterPro" id="IPR040442">
    <property type="entry name" value="Pyrv_kinase-like_dom_sf"/>
</dbReference>
<keyword evidence="9 13" id="KW-0460">Magnesium</keyword>
<organism evidence="16 17">
    <name type="scientific">Uabimicrobium amorphum</name>
    <dbReference type="NCBI Taxonomy" id="2596890"/>
    <lineage>
        <taxon>Bacteria</taxon>
        <taxon>Pseudomonadati</taxon>
        <taxon>Planctomycetota</taxon>
        <taxon>Candidatus Uabimicrobiia</taxon>
        <taxon>Candidatus Uabimicrobiales</taxon>
        <taxon>Candidatus Uabimicrobiaceae</taxon>
        <taxon>Candidatus Uabimicrobium</taxon>
    </lineage>
</organism>
<comment type="pathway">
    <text evidence="1 13">Carbohydrate degradation; glycolysis; pyruvate from D-glyceraldehyde 3-phosphate: step 5/5.</text>
</comment>
<evidence type="ECO:0000256" key="10">
    <source>
        <dbReference type="ARBA" id="ARBA00023152"/>
    </source>
</evidence>
<keyword evidence="11 16" id="KW-0670">Pyruvate</keyword>
<dbReference type="AlphaFoldDB" id="A0A5S9IUT8"/>
<dbReference type="NCBIfam" id="NF004978">
    <property type="entry name" value="PRK06354.1"/>
    <property type="match status" value="1"/>
</dbReference>
<dbReference type="GO" id="GO:0000287">
    <property type="term" value="F:magnesium ion binding"/>
    <property type="evidence" value="ECO:0007669"/>
    <property type="project" value="UniProtKB-UniRule"/>
</dbReference>
<dbReference type="GO" id="GO:0005524">
    <property type="term" value="F:ATP binding"/>
    <property type="evidence" value="ECO:0007669"/>
    <property type="project" value="UniProtKB-KW"/>
</dbReference>
<dbReference type="Pfam" id="PF02887">
    <property type="entry name" value="PK_C"/>
    <property type="match status" value="1"/>
</dbReference>
<dbReference type="EC" id="2.7.1.40" evidence="3 12"/>